<keyword evidence="2" id="KW-1185">Reference proteome</keyword>
<proteinExistence type="predicted"/>
<dbReference type="EMBL" id="FNTX01000002">
    <property type="protein sequence ID" value="SEE94995.1"/>
    <property type="molecule type" value="Genomic_DNA"/>
</dbReference>
<protein>
    <submittedName>
        <fullName evidence="1">Uncharacterized protein</fullName>
    </submittedName>
</protein>
<sequence length="70" mass="7277">MSADGVSYDEFTSTTPAMMPDALALRGAIYDGATATGTVAIAIPDGTELDPAAVWVIESWSEDTAYFGTL</sequence>
<reference evidence="2" key="1">
    <citation type="submission" date="2016-10" db="EMBL/GenBank/DDBJ databases">
        <authorList>
            <person name="Varghese N."/>
            <person name="Submissions S."/>
        </authorList>
    </citation>
    <scope>NUCLEOTIDE SEQUENCE [LARGE SCALE GENOMIC DNA]</scope>
    <source>
        <strain evidence="2">DSM 21368</strain>
    </source>
</reference>
<dbReference type="RefSeq" id="WP_139177851.1">
    <property type="nucleotide sequence ID" value="NZ_FNTX01000002.1"/>
</dbReference>
<accession>A0A1H5N094</accession>
<name>A0A1H5N094_9MICO</name>
<organism evidence="1 2">
    <name type="scientific">Ruania alba</name>
    <dbReference type="NCBI Taxonomy" id="648782"/>
    <lineage>
        <taxon>Bacteria</taxon>
        <taxon>Bacillati</taxon>
        <taxon>Actinomycetota</taxon>
        <taxon>Actinomycetes</taxon>
        <taxon>Micrococcales</taxon>
        <taxon>Ruaniaceae</taxon>
        <taxon>Ruania</taxon>
    </lineage>
</organism>
<evidence type="ECO:0000313" key="1">
    <source>
        <dbReference type="EMBL" id="SEE94995.1"/>
    </source>
</evidence>
<evidence type="ECO:0000313" key="2">
    <source>
        <dbReference type="Proteomes" id="UP000199220"/>
    </source>
</evidence>
<gene>
    <name evidence="1" type="ORF">SAMN04488554_3809</name>
</gene>
<dbReference type="Proteomes" id="UP000199220">
    <property type="component" value="Unassembled WGS sequence"/>
</dbReference>
<dbReference type="AlphaFoldDB" id="A0A1H5N094"/>